<organism evidence="1 2">
    <name type="scientific">Mesorhizobium australafricanum</name>
    <dbReference type="NCBI Taxonomy" id="3072311"/>
    <lineage>
        <taxon>Bacteria</taxon>
        <taxon>Pseudomonadati</taxon>
        <taxon>Pseudomonadota</taxon>
        <taxon>Alphaproteobacteria</taxon>
        <taxon>Hyphomicrobiales</taxon>
        <taxon>Phyllobacteriaceae</taxon>
        <taxon>Mesorhizobium</taxon>
    </lineage>
</organism>
<accession>A0ABU4X518</accession>
<sequence length="61" mass="6788">MRQYADILTSAARNGWNYTPAAIDSGAKRHFEETKLQLIAAGFEVMPFGAEPRCSDEVARK</sequence>
<proteinExistence type="predicted"/>
<dbReference type="Proteomes" id="UP001272097">
    <property type="component" value="Unassembled WGS sequence"/>
</dbReference>
<protein>
    <submittedName>
        <fullName evidence="1">Uncharacterized protein</fullName>
    </submittedName>
</protein>
<evidence type="ECO:0000313" key="1">
    <source>
        <dbReference type="EMBL" id="MDX8443412.1"/>
    </source>
</evidence>
<dbReference type="RefSeq" id="WP_320217396.1">
    <property type="nucleotide sequence ID" value="NZ_JAVIIS010000062.1"/>
</dbReference>
<evidence type="ECO:0000313" key="2">
    <source>
        <dbReference type="Proteomes" id="UP001272097"/>
    </source>
</evidence>
<name>A0ABU4X518_9HYPH</name>
<reference evidence="1 2" key="1">
    <citation type="submission" date="2023-08" db="EMBL/GenBank/DDBJ databases">
        <title>Implementing the SeqCode for naming new Mesorhizobium species isolated from Vachellia karroo root nodules.</title>
        <authorList>
            <person name="Van Lill M."/>
        </authorList>
    </citation>
    <scope>NUCLEOTIDE SEQUENCE [LARGE SCALE GENOMIC DNA]</scope>
    <source>
        <strain evidence="1 2">VK3E</strain>
    </source>
</reference>
<gene>
    <name evidence="1" type="ORF">RFM51_27980</name>
</gene>
<dbReference type="EMBL" id="JAVIIS010000062">
    <property type="protein sequence ID" value="MDX8443412.1"/>
    <property type="molecule type" value="Genomic_DNA"/>
</dbReference>
<comment type="caution">
    <text evidence="1">The sequence shown here is derived from an EMBL/GenBank/DDBJ whole genome shotgun (WGS) entry which is preliminary data.</text>
</comment>
<keyword evidence="2" id="KW-1185">Reference proteome</keyword>